<name>A0AAW3PKB3_9BURK</name>
<gene>
    <name evidence="2" type="ORF">WL88_10655</name>
</gene>
<evidence type="ECO:0000313" key="2">
    <source>
        <dbReference type="EMBL" id="KWF57298.1"/>
    </source>
</evidence>
<accession>A0AAW3PKB3</accession>
<reference evidence="2 3" key="1">
    <citation type="submission" date="2015-11" db="EMBL/GenBank/DDBJ databases">
        <title>Expanding the genomic diversity of Burkholderia species for the development of highly accurate diagnostics.</title>
        <authorList>
            <person name="Sahl J."/>
            <person name="Keim P."/>
            <person name="Wagner D."/>
        </authorList>
    </citation>
    <scope>NUCLEOTIDE SEQUENCE [LARGE SCALE GENOMIC DNA]</scope>
    <source>
        <strain evidence="2 3">MSMB378WGS</strain>
    </source>
</reference>
<organism evidence="2 3">
    <name type="scientific">Burkholderia diffusa</name>
    <dbReference type="NCBI Taxonomy" id="488732"/>
    <lineage>
        <taxon>Bacteria</taxon>
        <taxon>Pseudomonadati</taxon>
        <taxon>Pseudomonadota</taxon>
        <taxon>Betaproteobacteria</taxon>
        <taxon>Burkholderiales</taxon>
        <taxon>Burkholderiaceae</taxon>
        <taxon>Burkholderia</taxon>
        <taxon>Burkholderia cepacia complex</taxon>
    </lineage>
</organism>
<dbReference type="InterPro" id="IPR024501">
    <property type="entry name" value="DUF3141"/>
</dbReference>
<dbReference type="PANTHER" id="PTHR36837">
    <property type="entry name" value="POLY(3-HYDROXYALKANOATE) POLYMERASE SUBUNIT PHAC"/>
    <property type="match status" value="1"/>
</dbReference>
<dbReference type="InterPro" id="IPR029058">
    <property type="entry name" value="AB_hydrolase_fold"/>
</dbReference>
<dbReference type="EMBL" id="LPJV01000015">
    <property type="protein sequence ID" value="KWF57298.1"/>
    <property type="molecule type" value="Genomic_DNA"/>
</dbReference>
<dbReference type="AlphaFoldDB" id="A0AAW3PKB3"/>
<sequence>MENGSMSEIPMSVPRTAPPKRRKAVPAPPRVAAAPEPELSARAGVRNPVEDALDYLRDVMERGALFWDTLRQRADNMIEHERAGKPPLLDFDYETLLDARRFERPANYALLRITRAGDVCFDACFNESKPPVIVVDPRAGHGPGIGGFKRDSEVGMAMHEGHAVYFVVFFPEPCPGQTLADVLHALRRFVEAVARRHPGKPPVLYGNCQAGWAITLLSADCEGLVGPAVLNGSPLSYWAGEAGVNTMRMAGGLVGGAWLTHLLADLGAGRFDGAWLAANFENLKPEAVWDKYANLFTHIDTERERFLEFERWWNGFYLLSREEILAIVENLFIGNRLEEGKVRICEGCVADLRRIRNPLVIFASWGDNITPPQQALGWIPSVYRDTADLKAAGQRIVYLTNPHAGHLGIFVSARVARLEHRAILESLGQIESLAPGLYEMKIDNPSGDPDCRQPQYCVRFEERQVRDLDFGTPREAFERVRQVSEMNENAYNTFVSPVIRAFVNPWSAAMLEWAHPMRTSRYLFSEMFSPWMNGVAQLARILEERRTPLSPDNPFLVQERAAIQQVSGMIVAARQQRDTAEELTFSLLFGPIASRRDDAAPSQAQERWRTA</sequence>
<dbReference type="Pfam" id="PF11339">
    <property type="entry name" value="DUF3141"/>
    <property type="match status" value="1"/>
</dbReference>
<evidence type="ECO:0000313" key="3">
    <source>
        <dbReference type="Proteomes" id="UP000063236"/>
    </source>
</evidence>
<dbReference type="Gene3D" id="3.40.50.1820">
    <property type="entry name" value="alpha/beta hydrolase"/>
    <property type="match status" value="1"/>
</dbReference>
<feature type="region of interest" description="Disordered" evidence="1">
    <location>
        <begin position="1"/>
        <end position="43"/>
    </location>
</feature>
<proteinExistence type="predicted"/>
<evidence type="ECO:0000256" key="1">
    <source>
        <dbReference type="SAM" id="MobiDB-lite"/>
    </source>
</evidence>
<comment type="caution">
    <text evidence="2">The sequence shown here is derived from an EMBL/GenBank/DDBJ whole genome shotgun (WGS) entry which is preliminary data.</text>
</comment>
<dbReference type="SUPFAM" id="SSF53474">
    <property type="entry name" value="alpha/beta-Hydrolases"/>
    <property type="match status" value="1"/>
</dbReference>
<dbReference type="InterPro" id="IPR051321">
    <property type="entry name" value="PHA/PHB_synthase"/>
</dbReference>
<dbReference type="Proteomes" id="UP000063236">
    <property type="component" value="Unassembled WGS sequence"/>
</dbReference>
<dbReference type="PANTHER" id="PTHR36837:SF2">
    <property type="entry name" value="POLY(3-HYDROXYALKANOATE) POLYMERASE SUBUNIT PHAC"/>
    <property type="match status" value="1"/>
</dbReference>
<protein>
    <submittedName>
        <fullName evidence="2">Poly(3-hydroxyalkanoate) synthetase</fullName>
    </submittedName>
</protein>